<dbReference type="AlphaFoldDB" id="A0A182QH81"/>
<evidence type="ECO:0000259" key="16">
    <source>
        <dbReference type="Pfam" id="PF10613"/>
    </source>
</evidence>
<evidence type="ECO:0000313" key="17">
    <source>
        <dbReference type="EnsemblMetazoa" id="AFAF010119-PA"/>
    </source>
</evidence>
<feature type="region of interest" description="Disordered" evidence="13">
    <location>
        <begin position="365"/>
        <end position="390"/>
    </location>
</feature>
<keyword evidence="3" id="KW-0813">Transport</keyword>
<dbReference type="GO" id="GO:0015276">
    <property type="term" value="F:ligand-gated monoatomic ion channel activity"/>
    <property type="evidence" value="ECO:0007669"/>
    <property type="project" value="InterPro"/>
</dbReference>
<dbReference type="Pfam" id="PF00060">
    <property type="entry name" value="Lig_chan"/>
    <property type="match status" value="1"/>
</dbReference>
<dbReference type="PANTHER" id="PTHR42643:SF33">
    <property type="entry name" value="GLUTAMATE RECEPTOR 2-LIKE PROTEIN"/>
    <property type="match status" value="1"/>
</dbReference>
<reference evidence="17" key="2">
    <citation type="submission" date="2020-05" db="UniProtKB">
        <authorList>
            <consortium name="EnsemblMetazoa"/>
        </authorList>
    </citation>
    <scope>IDENTIFICATION</scope>
    <source>
        <strain evidence="17">FAR1</strain>
    </source>
</reference>
<feature type="transmembrane region" description="Helical" evidence="14">
    <location>
        <begin position="114"/>
        <end position="135"/>
    </location>
</feature>
<sequence>MQLYAIIFFFTTFFTTFSSFSTFFITFFTTFFTTFFSTFFSTSFSTTFFSTFFTTFFSAVAAFITFFCAFTTFSSFFITFFSSFTTFFFSITIFFYFSFFSFFTTFFCSFTTLFTIFAAFFFSFTTFFCFSFIFFSSFTSFFFSFFIFCFSLFIASFSLFIVSFFLFIPFFPTFSIFSIVFSIVSTIFSFFASSFFTFLFFFSSIFRSIIFFLFSPFFTSVILFTFFITSFLAFSFTVITTFFIFFVCSTVIVFFAIGFTATITTTTIAPCVWHFVSLVRHAGDARHNIRIDRRFGRYIGTCSIRRLTWVGTAGTPHGHDPYVIGTILAHAGVIEGKHVPAKVDNGGLCWEVPCGLFGPPVPATGGRTAPGTNAGGLQPVGGSPEIGESVGTGRIQKKVAAHGPTLTTSSTISKVLTGWNRPPLQDISIFVDYTGYTPGSRAPSQALLVGYRIGAISVCRTFRVRQDKTNTTTLGSGSKKSAMKSMGPCNRLMPFRVKFCRTVRRQNGKTLTFCKHCHVRGKKNADTPEGRKFAFAGFGHHMWHYVDFKNGSLEPAYQTLDGDMESHQTDKHIDTITKVNYILTNYLATYLGAGVNYTQVPSWGYYNATTDMWDGMIGELVHDVADLGASPLFFTTDRIAVIEYIAMTSETRSKFIFRSPKLSYTENVFVLPFDNHVWGCVIAVILISSLLLLVTLRVEWRLATGEVEKEAATFDPSIMTASLRDTLLMMYGASCQQGSAVLPRSCSARTITMLTFTVLMFLYASYSANIVALLQSPSTKIQTLEDLLASRLKFGVHDTVFNRHYFTHATERTRRALYEQKIRKPSGPDEFIALEQGIDRIRHGLYAFHVEQGVGYKVISETYQEDEKCGLQEIQYLQVIDPYYAIQKNSSYKEMVKIGLFRMHEHGIQYRENAKLYTKKPTCSGGGGKFVPVSLVDVAPAVWIILWGGGLAMGFFITELFYYRVLVHWIRRKLRRMAGKTRKNRMD</sequence>
<dbReference type="EnsemblMetazoa" id="AFAF010119-RA">
    <property type="protein sequence ID" value="AFAF010119-PA"/>
    <property type="gene ID" value="AFAF010119"/>
</dbReference>
<keyword evidence="12" id="KW-0407">Ion channel</keyword>
<name>A0A182QH81_9DIPT</name>
<protein>
    <submittedName>
        <fullName evidence="17">Uncharacterized protein</fullName>
    </submittedName>
</protein>
<comment type="subcellular location">
    <subcellularLocation>
        <location evidence="1">Cell membrane</location>
        <topology evidence="1">Multi-pass membrane protein</topology>
    </subcellularLocation>
</comment>
<feature type="transmembrane region" description="Helical" evidence="14">
    <location>
        <begin position="676"/>
        <end position="696"/>
    </location>
</feature>
<keyword evidence="9" id="KW-0675">Receptor</keyword>
<proteinExistence type="inferred from homology"/>
<dbReference type="EMBL" id="AXCN02000940">
    <property type="status" value="NOT_ANNOTATED_CDS"/>
    <property type="molecule type" value="Genomic_DNA"/>
</dbReference>
<dbReference type="InterPro" id="IPR001320">
    <property type="entry name" value="Iontro_rcpt_C"/>
</dbReference>
<evidence type="ECO:0000256" key="5">
    <source>
        <dbReference type="ARBA" id="ARBA00022692"/>
    </source>
</evidence>
<dbReference type="Gene3D" id="1.10.287.70">
    <property type="match status" value="1"/>
</dbReference>
<dbReference type="Gene3D" id="3.40.190.10">
    <property type="entry name" value="Periplasmic binding protein-like II"/>
    <property type="match status" value="1"/>
</dbReference>
<dbReference type="GO" id="GO:0050906">
    <property type="term" value="P:detection of stimulus involved in sensory perception"/>
    <property type="evidence" value="ECO:0007669"/>
    <property type="project" value="UniProtKB-ARBA"/>
</dbReference>
<reference evidence="18" key="1">
    <citation type="submission" date="2014-01" db="EMBL/GenBank/DDBJ databases">
        <title>The Genome Sequence of Anopheles farauti FAR1 (V2).</title>
        <authorList>
            <consortium name="The Broad Institute Genomics Platform"/>
            <person name="Neafsey D.E."/>
            <person name="Besansky N."/>
            <person name="Howell P."/>
            <person name="Walton C."/>
            <person name="Young S.K."/>
            <person name="Zeng Q."/>
            <person name="Gargeya S."/>
            <person name="Fitzgerald M."/>
            <person name="Haas B."/>
            <person name="Abouelleil A."/>
            <person name="Allen A.W."/>
            <person name="Alvarado L."/>
            <person name="Arachchi H.M."/>
            <person name="Berlin A.M."/>
            <person name="Chapman S.B."/>
            <person name="Gainer-Dewar J."/>
            <person name="Goldberg J."/>
            <person name="Griggs A."/>
            <person name="Gujja S."/>
            <person name="Hansen M."/>
            <person name="Howarth C."/>
            <person name="Imamovic A."/>
            <person name="Ireland A."/>
            <person name="Larimer J."/>
            <person name="McCowan C."/>
            <person name="Murphy C."/>
            <person name="Pearson M."/>
            <person name="Poon T.W."/>
            <person name="Priest M."/>
            <person name="Roberts A."/>
            <person name="Saif S."/>
            <person name="Shea T."/>
            <person name="Sisk P."/>
            <person name="Sykes S."/>
            <person name="Wortman J."/>
            <person name="Nusbaum C."/>
            <person name="Birren B."/>
        </authorList>
    </citation>
    <scope>NUCLEOTIDE SEQUENCE [LARGE SCALE GENOMIC DNA]</scope>
    <source>
        <strain evidence="18">FAR1</strain>
    </source>
</reference>
<evidence type="ECO:0000313" key="18">
    <source>
        <dbReference type="Proteomes" id="UP000075886"/>
    </source>
</evidence>
<feature type="transmembrane region" description="Helical" evidence="14">
    <location>
        <begin position="48"/>
        <end position="81"/>
    </location>
</feature>
<evidence type="ECO:0000256" key="13">
    <source>
        <dbReference type="SAM" id="MobiDB-lite"/>
    </source>
</evidence>
<evidence type="ECO:0000256" key="10">
    <source>
        <dbReference type="ARBA" id="ARBA00023180"/>
    </source>
</evidence>
<evidence type="ECO:0000256" key="1">
    <source>
        <dbReference type="ARBA" id="ARBA00004651"/>
    </source>
</evidence>
<feature type="transmembrane region" description="Helical" evidence="14">
    <location>
        <begin position="941"/>
        <end position="967"/>
    </location>
</feature>
<keyword evidence="4" id="KW-1003">Cell membrane</keyword>
<organism evidence="17 18">
    <name type="scientific">Anopheles farauti</name>
    <dbReference type="NCBI Taxonomy" id="69004"/>
    <lineage>
        <taxon>Eukaryota</taxon>
        <taxon>Metazoa</taxon>
        <taxon>Ecdysozoa</taxon>
        <taxon>Arthropoda</taxon>
        <taxon>Hexapoda</taxon>
        <taxon>Insecta</taxon>
        <taxon>Pterygota</taxon>
        <taxon>Neoptera</taxon>
        <taxon>Endopterygota</taxon>
        <taxon>Diptera</taxon>
        <taxon>Nematocera</taxon>
        <taxon>Culicoidea</taxon>
        <taxon>Culicidae</taxon>
        <taxon>Anophelinae</taxon>
        <taxon>Anopheles</taxon>
    </lineage>
</organism>
<evidence type="ECO:0000256" key="2">
    <source>
        <dbReference type="ARBA" id="ARBA00008685"/>
    </source>
</evidence>
<evidence type="ECO:0000256" key="4">
    <source>
        <dbReference type="ARBA" id="ARBA00022475"/>
    </source>
</evidence>
<feature type="transmembrane region" description="Helical" evidence="14">
    <location>
        <begin position="87"/>
        <end position="107"/>
    </location>
</feature>
<dbReference type="GO" id="GO:0005886">
    <property type="term" value="C:plasma membrane"/>
    <property type="evidence" value="ECO:0007669"/>
    <property type="project" value="UniProtKB-SubCell"/>
</dbReference>
<evidence type="ECO:0000256" key="3">
    <source>
        <dbReference type="ARBA" id="ARBA00022448"/>
    </source>
</evidence>
<feature type="transmembrane region" description="Helical" evidence="14">
    <location>
        <begin position="179"/>
        <end position="203"/>
    </location>
</feature>
<feature type="transmembrane region" description="Helical" evidence="14">
    <location>
        <begin position="6"/>
        <end position="36"/>
    </location>
</feature>
<feature type="transmembrane region" description="Helical" evidence="14">
    <location>
        <begin position="751"/>
        <end position="774"/>
    </location>
</feature>
<feature type="transmembrane region" description="Helical" evidence="14">
    <location>
        <begin position="241"/>
        <end position="261"/>
    </location>
</feature>
<evidence type="ECO:0000256" key="7">
    <source>
        <dbReference type="ARBA" id="ARBA00023065"/>
    </source>
</evidence>
<dbReference type="Proteomes" id="UP000075886">
    <property type="component" value="Unassembled WGS sequence"/>
</dbReference>
<feature type="transmembrane region" description="Helical" evidence="14">
    <location>
        <begin position="141"/>
        <end position="167"/>
    </location>
</feature>
<feature type="transmembrane region" description="Helical" evidence="14">
    <location>
        <begin position="209"/>
        <end position="234"/>
    </location>
</feature>
<dbReference type="STRING" id="69004.A0A182QH81"/>
<feature type="domain" description="Ionotropic glutamate receptor L-glutamate and glycine-binding" evidence="16">
    <location>
        <begin position="599"/>
        <end position="646"/>
    </location>
</feature>
<dbReference type="SUPFAM" id="SSF53850">
    <property type="entry name" value="Periplasmic binding protein-like II"/>
    <property type="match status" value="1"/>
</dbReference>
<feature type="domain" description="Ionotropic glutamate receptor C-terminal" evidence="15">
    <location>
        <begin position="675"/>
        <end position="835"/>
    </location>
</feature>
<evidence type="ECO:0000256" key="12">
    <source>
        <dbReference type="ARBA" id="ARBA00023303"/>
    </source>
</evidence>
<evidence type="ECO:0000256" key="14">
    <source>
        <dbReference type="SAM" id="Phobius"/>
    </source>
</evidence>
<evidence type="ECO:0000256" key="11">
    <source>
        <dbReference type="ARBA" id="ARBA00023286"/>
    </source>
</evidence>
<keyword evidence="7" id="KW-0406">Ion transport</keyword>
<keyword evidence="5 14" id="KW-0812">Transmembrane</keyword>
<dbReference type="InterPro" id="IPR052192">
    <property type="entry name" value="Insect_Ionotropic_Sensory_Rcpt"/>
</dbReference>
<keyword evidence="18" id="KW-1185">Reference proteome</keyword>
<evidence type="ECO:0000256" key="6">
    <source>
        <dbReference type="ARBA" id="ARBA00022989"/>
    </source>
</evidence>
<evidence type="ECO:0000259" key="15">
    <source>
        <dbReference type="Pfam" id="PF00060"/>
    </source>
</evidence>
<evidence type="ECO:0000256" key="9">
    <source>
        <dbReference type="ARBA" id="ARBA00023170"/>
    </source>
</evidence>
<keyword evidence="10" id="KW-0325">Glycoprotein</keyword>
<keyword evidence="8 14" id="KW-0472">Membrane</keyword>
<comment type="similarity">
    <text evidence="2">Belongs to the glutamate-gated ion channel (TC 1.A.10.1) family.</text>
</comment>
<dbReference type="InterPro" id="IPR019594">
    <property type="entry name" value="Glu/Gly-bd"/>
</dbReference>
<accession>A0A182QH81</accession>
<dbReference type="PANTHER" id="PTHR42643">
    <property type="entry name" value="IONOTROPIC RECEPTOR 20A-RELATED"/>
    <property type="match status" value="1"/>
</dbReference>
<keyword evidence="6 14" id="KW-1133">Transmembrane helix</keyword>
<evidence type="ECO:0000256" key="8">
    <source>
        <dbReference type="ARBA" id="ARBA00023136"/>
    </source>
</evidence>
<dbReference type="VEuPathDB" id="VectorBase:AFAF010119"/>
<keyword evidence="11" id="KW-1071">Ligand-gated ion channel</keyword>
<dbReference type="Pfam" id="PF10613">
    <property type="entry name" value="Lig_chan-Glu_bd"/>
    <property type="match status" value="1"/>
</dbReference>